<dbReference type="EMBL" id="JALLPJ020000805">
    <property type="protein sequence ID" value="KAL3782492.1"/>
    <property type="molecule type" value="Genomic_DNA"/>
</dbReference>
<sequence>MKQFRLVITRSKQTNTKKDAISRAINNNKQTSTPEGSLHPVDNIFGMRPIDYTIRPPICNSPPPPPPRPGMRKYIFPMSLVVFAAITGYFYVNNKNDNIEFWLAMQNGEAVDVDGDDDEDEDGDE</sequence>
<organism evidence="2 3">
    <name type="scientific">Cyclotella atomus</name>
    <dbReference type="NCBI Taxonomy" id="382360"/>
    <lineage>
        <taxon>Eukaryota</taxon>
        <taxon>Sar</taxon>
        <taxon>Stramenopiles</taxon>
        <taxon>Ochrophyta</taxon>
        <taxon>Bacillariophyta</taxon>
        <taxon>Coscinodiscophyceae</taxon>
        <taxon>Thalassiosirophycidae</taxon>
        <taxon>Stephanodiscales</taxon>
        <taxon>Stephanodiscaceae</taxon>
        <taxon>Cyclotella</taxon>
    </lineage>
</organism>
<keyword evidence="1" id="KW-0472">Membrane</keyword>
<protein>
    <submittedName>
        <fullName evidence="2">Uncharacterized protein</fullName>
    </submittedName>
</protein>
<dbReference type="AlphaFoldDB" id="A0ABD3P440"/>
<keyword evidence="3" id="KW-1185">Reference proteome</keyword>
<feature type="transmembrane region" description="Helical" evidence="1">
    <location>
        <begin position="74"/>
        <end position="92"/>
    </location>
</feature>
<evidence type="ECO:0000313" key="3">
    <source>
        <dbReference type="Proteomes" id="UP001530400"/>
    </source>
</evidence>
<proteinExistence type="predicted"/>
<accession>A0ABD3P440</accession>
<comment type="caution">
    <text evidence="2">The sequence shown here is derived from an EMBL/GenBank/DDBJ whole genome shotgun (WGS) entry which is preliminary data.</text>
</comment>
<keyword evidence="1" id="KW-1133">Transmembrane helix</keyword>
<keyword evidence="1" id="KW-0812">Transmembrane</keyword>
<evidence type="ECO:0000256" key="1">
    <source>
        <dbReference type="SAM" id="Phobius"/>
    </source>
</evidence>
<gene>
    <name evidence="2" type="ORF">ACHAWO_005239</name>
</gene>
<dbReference type="Proteomes" id="UP001530400">
    <property type="component" value="Unassembled WGS sequence"/>
</dbReference>
<evidence type="ECO:0000313" key="2">
    <source>
        <dbReference type="EMBL" id="KAL3782492.1"/>
    </source>
</evidence>
<reference evidence="2 3" key="1">
    <citation type="submission" date="2024-10" db="EMBL/GenBank/DDBJ databases">
        <title>Updated reference genomes for cyclostephanoid diatoms.</title>
        <authorList>
            <person name="Roberts W.R."/>
            <person name="Alverson A.J."/>
        </authorList>
    </citation>
    <scope>NUCLEOTIDE SEQUENCE [LARGE SCALE GENOMIC DNA]</scope>
    <source>
        <strain evidence="2 3">AJA010-31</strain>
    </source>
</reference>
<name>A0ABD3P440_9STRA</name>